<protein>
    <submittedName>
        <fullName evidence="1">2678_t:CDS:1</fullName>
    </submittedName>
</protein>
<organism evidence="1 2">
    <name type="scientific">Racocetra persica</name>
    <dbReference type="NCBI Taxonomy" id="160502"/>
    <lineage>
        <taxon>Eukaryota</taxon>
        <taxon>Fungi</taxon>
        <taxon>Fungi incertae sedis</taxon>
        <taxon>Mucoromycota</taxon>
        <taxon>Glomeromycotina</taxon>
        <taxon>Glomeromycetes</taxon>
        <taxon>Diversisporales</taxon>
        <taxon>Gigasporaceae</taxon>
        <taxon>Racocetra</taxon>
    </lineage>
</organism>
<sequence length="79" mass="9284">LHTSVILTDQENLEDEFGELYNSDREGELDVNDRKESKDDGWNKYDELNISDLEWGDEEDSGWDDAENIETEFKELNLI</sequence>
<proteinExistence type="predicted"/>
<dbReference type="EMBL" id="CAJVQC010010036">
    <property type="protein sequence ID" value="CAG8612122.1"/>
    <property type="molecule type" value="Genomic_DNA"/>
</dbReference>
<accession>A0ACA9MUH0</accession>
<dbReference type="Proteomes" id="UP000789920">
    <property type="component" value="Unassembled WGS sequence"/>
</dbReference>
<evidence type="ECO:0000313" key="1">
    <source>
        <dbReference type="EMBL" id="CAG8612122.1"/>
    </source>
</evidence>
<gene>
    <name evidence="1" type="ORF">RPERSI_LOCUS6351</name>
</gene>
<keyword evidence="2" id="KW-1185">Reference proteome</keyword>
<feature type="non-terminal residue" evidence="1">
    <location>
        <position position="1"/>
    </location>
</feature>
<reference evidence="1" key="1">
    <citation type="submission" date="2021-06" db="EMBL/GenBank/DDBJ databases">
        <authorList>
            <person name="Kallberg Y."/>
            <person name="Tangrot J."/>
            <person name="Rosling A."/>
        </authorList>
    </citation>
    <scope>NUCLEOTIDE SEQUENCE</scope>
    <source>
        <strain evidence="1">MA461A</strain>
    </source>
</reference>
<comment type="caution">
    <text evidence="1">The sequence shown here is derived from an EMBL/GenBank/DDBJ whole genome shotgun (WGS) entry which is preliminary data.</text>
</comment>
<evidence type="ECO:0000313" key="2">
    <source>
        <dbReference type="Proteomes" id="UP000789920"/>
    </source>
</evidence>
<name>A0ACA9MUH0_9GLOM</name>